<reference evidence="8 9" key="1">
    <citation type="journal article" date="2017" name="Mol. Ecol.">
        <title>Comparative and population genomic landscape of Phellinus noxius: A hypervariable fungus causing root rot in trees.</title>
        <authorList>
            <person name="Chung C.L."/>
            <person name="Lee T.J."/>
            <person name="Akiba M."/>
            <person name="Lee H.H."/>
            <person name="Kuo T.H."/>
            <person name="Liu D."/>
            <person name="Ke H.M."/>
            <person name="Yokoi T."/>
            <person name="Roa M.B."/>
            <person name="Lu M.J."/>
            <person name="Chang Y.Y."/>
            <person name="Ann P.J."/>
            <person name="Tsai J.N."/>
            <person name="Chen C.Y."/>
            <person name="Tzean S.S."/>
            <person name="Ota Y."/>
            <person name="Hattori T."/>
            <person name="Sahashi N."/>
            <person name="Liou R.F."/>
            <person name="Kikuchi T."/>
            <person name="Tsai I.J."/>
        </authorList>
    </citation>
    <scope>NUCLEOTIDE SEQUENCE [LARGE SCALE GENOMIC DNA]</scope>
    <source>
        <strain evidence="8 9">FFPRI411160</strain>
    </source>
</reference>
<feature type="compositionally biased region" description="Low complexity" evidence="7">
    <location>
        <begin position="603"/>
        <end position="619"/>
    </location>
</feature>
<keyword evidence="6" id="KW-0539">Nucleus</keyword>
<dbReference type="Proteomes" id="UP000217199">
    <property type="component" value="Unassembled WGS sequence"/>
</dbReference>
<dbReference type="PANTHER" id="PTHR13011">
    <property type="entry name" value="TFIIF-ALPHA"/>
    <property type="match status" value="1"/>
</dbReference>
<keyword evidence="5" id="KW-0804">Transcription</keyword>
<keyword evidence="4" id="KW-0238">DNA-binding</keyword>
<evidence type="ECO:0000256" key="2">
    <source>
        <dbReference type="ARBA" id="ARBA00005249"/>
    </source>
</evidence>
<sequence length="865" mass="91182">MTPSPTPATSSAVSTMITPAHGAQERPPQQGGPPSPTKPPMPKRRKKEITLFQKNPSRPFALAQMQAANGKGPATSSSVLGTGPRFSRPQPSSNPTLGVPTTKPQQNQSQQPNSRSPSASSTPPPASSSQNDLSTATTTTPDLPYQEYQLMSCDRHGWQYDVFKFDSRKSVDIQTWPRPVKLNRKEIKRADTSANAGAEGDVAPVPVGPMLGPDGKPVIGADGRIVMVDAEGKPIRSDGKSSVPSSMRTVTPSGSKDEKTNNNKKKKFQKKTRQVFLVPDHIRQLRKEERYPWVMEDTTGKEVWEGRMEEASKSDLHGLFMPAPDQVFKFVPAHRWYKFQKRRPQHLVWSLEEAEKMMAKMQKSKDPERWLRRADDGKRRTAPMAGGLGGGSLVYDEGRESRALGGRRLHTVDTGSRDLFGDDDDEEGGGARRARERARGAEGDLDEMEYEEDFADDDEQIEVDPNDEEAKELEERLKREYKNANKTREGHIDESDEEEDMDNLTGAGKEMKKLVRKVEKNAAYDSEEDENPYASSQEEEEEEEPTPTATGVQEQPQTRPASKANSRPGTPRAGSRSGSPAPPSGGSTAGNVVKIKSEGGGTTSVVSSSSSAPGGLLAPPQSPVLGMGGHSIVAKRATSPKAPSMPKMKTTSTSGGNGNGNNRATSPLAGGGRSRAGSPNPISPGGGSRSGSPGVGNSPPTSASKKRKAEDGAGGSGSGATIGGASISAPVGGGGGGGGNTAPKTKKRKPGAGGANGSASGPGTPISASTTSGSFKTARSSASIPASSSINSTATTSSSGSLSGFPVIDASTSLSAALLVQWLKASPGATTRECIQYFQPCLTDEGKKSRFTGLVKEVAALKGGI</sequence>
<dbReference type="STRING" id="2282107.A0A286UP11"/>
<feature type="compositionally biased region" description="Gly residues" evidence="7">
    <location>
        <begin position="731"/>
        <end position="740"/>
    </location>
</feature>
<dbReference type="InterPro" id="IPR008851">
    <property type="entry name" value="TFIIF-alpha"/>
</dbReference>
<evidence type="ECO:0000256" key="1">
    <source>
        <dbReference type="ARBA" id="ARBA00004123"/>
    </source>
</evidence>
<feature type="compositionally biased region" description="Basic residues" evidence="7">
    <location>
        <begin position="262"/>
        <end position="271"/>
    </location>
</feature>
<feature type="compositionally biased region" description="Polar residues" evidence="7">
    <location>
        <begin position="766"/>
        <end position="775"/>
    </location>
</feature>
<evidence type="ECO:0000256" key="6">
    <source>
        <dbReference type="ARBA" id="ARBA00023242"/>
    </source>
</evidence>
<feature type="compositionally biased region" description="Polar residues" evidence="7">
    <location>
        <begin position="240"/>
        <end position="254"/>
    </location>
</feature>
<feature type="compositionally biased region" description="Acidic residues" evidence="7">
    <location>
        <begin position="525"/>
        <end position="545"/>
    </location>
</feature>
<feature type="compositionally biased region" description="Polar residues" evidence="7">
    <location>
        <begin position="547"/>
        <end position="568"/>
    </location>
</feature>
<dbReference type="EMBL" id="NBII01000003">
    <property type="protein sequence ID" value="PAV21310.1"/>
    <property type="molecule type" value="Genomic_DNA"/>
</dbReference>
<gene>
    <name evidence="8" type="ORF">PNOK_0393700</name>
</gene>
<name>A0A286UP11_9AGAM</name>
<evidence type="ECO:0000256" key="5">
    <source>
        <dbReference type="ARBA" id="ARBA00023163"/>
    </source>
</evidence>
<feature type="compositionally biased region" description="Low complexity" evidence="7">
    <location>
        <begin position="777"/>
        <end position="802"/>
    </location>
</feature>
<dbReference type="InParanoid" id="A0A286UP11"/>
<feature type="compositionally biased region" description="Low complexity" evidence="7">
    <location>
        <begin position="690"/>
        <end position="702"/>
    </location>
</feature>
<feature type="compositionally biased region" description="Low complexity" evidence="7">
    <location>
        <begin position="104"/>
        <end position="131"/>
    </location>
</feature>
<comment type="similarity">
    <text evidence="2">Belongs to the TFIIF alpha subunit family.</text>
</comment>
<dbReference type="SUPFAM" id="SSF50916">
    <property type="entry name" value="Rap30/74 interaction domains"/>
    <property type="match status" value="1"/>
</dbReference>
<feature type="compositionally biased region" description="Acidic residues" evidence="7">
    <location>
        <begin position="443"/>
        <end position="472"/>
    </location>
</feature>
<accession>A0A286UP11</accession>
<dbReference type="GO" id="GO:0016251">
    <property type="term" value="F:RNA polymerase II general transcription initiation factor activity"/>
    <property type="evidence" value="ECO:0007669"/>
    <property type="project" value="TreeGrafter"/>
</dbReference>
<organism evidence="8 9">
    <name type="scientific">Pyrrhoderma noxium</name>
    <dbReference type="NCBI Taxonomy" id="2282107"/>
    <lineage>
        <taxon>Eukaryota</taxon>
        <taxon>Fungi</taxon>
        <taxon>Dikarya</taxon>
        <taxon>Basidiomycota</taxon>
        <taxon>Agaricomycotina</taxon>
        <taxon>Agaricomycetes</taxon>
        <taxon>Hymenochaetales</taxon>
        <taxon>Hymenochaetaceae</taxon>
        <taxon>Pyrrhoderma</taxon>
    </lineage>
</organism>
<feature type="compositionally biased region" description="Basic and acidic residues" evidence="7">
    <location>
        <begin position="360"/>
        <end position="379"/>
    </location>
</feature>
<protein>
    <submittedName>
        <fullName evidence="8">Rap30 74 interaction domain-containing</fullName>
    </submittedName>
</protein>
<keyword evidence="9" id="KW-1185">Reference proteome</keyword>
<feature type="compositionally biased region" description="Basic and acidic residues" evidence="7">
    <location>
        <begin position="509"/>
        <end position="522"/>
    </location>
</feature>
<feature type="region of interest" description="Disordered" evidence="7">
    <location>
        <begin position="192"/>
        <end position="211"/>
    </location>
</feature>
<feature type="region of interest" description="Disordered" evidence="7">
    <location>
        <begin position="1"/>
        <end position="142"/>
    </location>
</feature>
<feature type="compositionally biased region" description="Polar residues" evidence="7">
    <location>
        <begin position="132"/>
        <end position="141"/>
    </location>
</feature>
<evidence type="ECO:0000313" key="8">
    <source>
        <dbReference type="EMBL" id="PAV21310.1"/>
    </source>
</evidence>
<evidence type="ECO:0000256" key="7">
    <source>
        <dbReference type="SAM" id="MobiDB-lite"/>
    </source>
</evidence>
<dbReference type="GO" id="GO:0005674">
    <property type="term" value="C:transcription factor TFIIF complex"/>
    <property type="evidence" value="ECO:0007669"/>
    <property type="project" value="TreeGrafter"/>
</dbReference>
<dbReference type="InterPro" id="IPR011039">
    <property type="entry name" value="TFIIF_interaction"/>
</dbReference>
<comment type="caution">
    <text evidence="8">The sequence shown here is derived from an EMBL/GenBank/DDBJ whole genome shotgun (WGS) entry which is preliminary data.</text>
</comment>
<dbReference type="OrthoDB" id="76676at2759"/>
<feature type="region of interest" description="Disordered" evidence="7">
    <location>
        <begin position="233"/>
        <end position="271"/>
    </location>
</feature>
<dbReference type="GO" id="GO:0006367">
    <property type="term" value="P:transcription initiation at RNA polymerase II promoter"/>
    <property type="evidence" value="ECO:0007669"/>
    <property type="project" value="InterPro"/>
</dbReference>
<proteinExistence type="inferred from homology"/>
<comment type="subcellular location">
    <subcellularLocation>
        <location evidence="1">Nucleus</location>
    </subcellularLocation>
</comment>
<keyword evidence="3" id="KW-0805">Transcription regulation</keyword>
<feature type="region of interest" description="Disordered" evidence="7">
    <location>
        <begin position="360"/>
        <end position="802"/>
    </location>
</feature>
<dbReference type="GO" id="GO:0001096">
    <property type="term" value="F:TFIIF-class transcription factor complex binding"/>
    <property type="evidence" value="ECO:0007669"/>
    <property type="project" value="TreeGrafter"/>
</dbReference>
<evidence type="ECO:0000256" key="3">
    <source>
        <dbReference type="ARBA" id="ARBA00023015"/>
    </source>
</evidence>
<dbReference type="GO" id="GO:0003677">
    <property type="term" value="F:DNA binding"/>
    <property type="evidence" value="ECO:0007669"/>
    <property type="project" value="UniProtKB-KW"/>
</dbReference>
<evidence type="ECO:0000256" key="4">
    <source>
        <dbReference type="ARBA" id="ARBA00023125"/>
    </source>
</evidence>
<feature type="compositionally biased region" description="Pro residues" evidence="7">
    <location>
        <begin position="30"/>
        <end position="40"/>
    </location>
</feature>
<dbReference type="Pfam" id="PF05793">
    <property type="entry name" value="TFIIF_alpha"/>
    <property type="match status" value="1"/>
</dbReference>
<feature type="compositionally biased region" description="Gly residues" evidence="7">
    <location>
        <begin position="712"/>
        <end position="722"/>
    </location>
</feature>
<dbReference type="GO" id="GO:0032968">
    <property type="term" value="P:positive regulation of transcription elongation by RNA polymerase II"/>
    <property type="evidence" value="ECO:0007669"/>
    <property type="project" value="InterPro"/>
</dbReference>
<feature type="compositionally biased region" description="Basic and acidic residues" evidence="7">
    <location>
        <begin position="473"/>
        <end position="493"/>
    </location>
</feature>
<dbReference type="PANTHER" id="PTHR13011:SF0">
    <property type="entry name" value="GENERAL TRANSCRIPTION FACTOR IIF SUBUNIT 1"/>
    <property type="match status" value="1"/>
</dbReference>
<evidence type="ECO:0000313" key="9">
    <source>
        <dbReference type="Proteomes" id="UP000217199"/>
    </source>
</evidence>
<dbReference type="AlphaFoldDB" id="A0A286UP11"/>